<dbReference type="PANTHER" id="PTHR24067">
    <property type="entry name" value="UBIQUITIN-CONJUGATING ENZYME E2"/>
    <property type="match status" value="1"/>
</dbReference>
<dbReference type="EMBL" id="HE576752">
    <property type="protein sequence ID" value="CCC67997.1"/>
    <property type="molecule type" value="Genomic_DNA"/>
</dbReference>
<keyword evidence="6" id="KW-0833">Ubl conjugation pathway</keyword>
<dbReference type="EC" id="2.3.2.23" evidence="2"/>
<evidence type="ECO:0000256" key="10">
    <source>
        <dbReference type="ARBA" id="ARBA00023136"/>
    </source>
</evidence>
<dbReference type="InParanoid" id="G0V947"/>
<keyword evidence="10 16" id="KW-0472">Membrane</keyword>
<comment type="pathway">
    <text evidence="15">Protein modification.</text>
</comment>
<dbReference type="InterPro" id="IPR050113">
    <property type="entry name" value="Ub_conjugating_enzyme"/>
</dbReference>
<dbReference type="OrthoDB" id="1158011at2759"/>
<evidence type="ECO:0000313" key="18">
    <source>
        <dbReference type="EMBL" id="CCC67997.1"/>
    </source>
</evidence>
<dbReference type="Pfam" id="PF00179">
    <property type="entry name" value="UQ_con"/>
    <property type="match status" value="1"/>
</dbReference>
<evidence type="ECO:0000313" key="19">
    <source>
        <dbReference type="Proteomes" id="UP000001640"/>
    </source>
</evidence>
<dbReference type="GO" id="GO:0061631">
    <property type="term" value="F:ubiquitin conjugating enzyme activity"/>
    <property type="evidence" value="ECO:0007669"/>
    <property type="project" value="UniProtKB-EC"/>
</dbReference>
<dbReference type="Proteomes" id="UP000001640">
    <property type="component" value="Chromosome 1"/>
</dbReference>
<dbReference type="SMART" id="SM00212">
    <property type="entry name" value="UBCc"/>
    <property type="match status" value="1"/>
</dbReference>
<dbReference type="GeneID" id="96901473"/>
<feature type="domain" description="UBC core" evidence="17">
    <location>
        <begin position="5"/>
        <end position="167"/>
    </location>
</feature>
<organism evidence="18 19">
    <name type="scientific">Naumovozyma castellii</name>
    <name type="common">Yeast</name>
    <name type="synonym">Saccharomyces castellii</name>
    <dbReference type="NCBI Taxonomy" id="27288"/>
    <lineage>
        <taxon>Eukaryota</taxon>
        <taxon>Fungi</taxon>
        <taxon>Dikarya</taxon>
        <taxon>Ascomycota</taxon>
        <taxon>Saccharomycotina</taxon>
        <taxon>Saccharomycetes</taxon>
        <taxon>Saccharomycetales</taxon>
        <taxon>Saccharomycetaceae</taxon>
        <taxon>Naumovozyma</taxon>
    </lineage>
</organism>
<evidence type="ECO:0000256" key="5">
    <source>
        <dbReference type="ARBA" id="ARBA00022741"/>
    </source>
</evidence>
<dbReference type="Gene3D" id="3.10.110.10">
    <property type="entry name" value="Ubiquitin Conjugating Enzyme"/>
    <property type="match status" value="1"/>
</dbReference>
<evidence type="ECO:0000256" key="12">
    <source>
        <dbReference type="ARBA" id="ARBA00041570"/>
    </source>
</evidence>
<evidence type="ECO:0000256" key="16">
    <source>
        <dbReference type="SAM" id="Phobius"/>
    </source>
</evidence>
<keyword evidence="7" id="KW-0256">Endoplasmic reticulum</keyword>
<dbReference type="RefSeq" id="XP_003674376.1">
    <property type="nucleotide sequence ID" value="XM_003674328.1"/>
</dbReference>
<keyword evidence="4 16" id="KW-0812">Transmembrane</keyword>
<keyword evidence="8" id="KW-0067">ATP-binding</keyword>
<evidence type="ECO:0000256" key="13">
    <source>
        <dbReference type="ARBA" id="ARBA00042181"/>
    </source>
</evidence>
<reference key="2">
    <citation type="submission" date="2011-08" db="EMBL/GenBank/DDBJ databases">
        <title>Genome sequence of Naumovozyma castellii.</title>
        <authorList>
            <person name="Gordon J.L."/>
            <person name="Armisen D."/>
            <person name="Proux-Wera E."/>
            <person name="OhEigeartaigh S.S."/>
            <person name="Byrne K.P."/>
            <person name="Wolfe K.H."/>
        </authorList>
    </citation>
    <scope>NUCLEOTIDE SEQUENCE</scope>
    <source>
        <strain>Type strain:CBS 4309</strain>
    </source>
</reference>
<dbReference type="SUPFAM" id="SSF54495">
    <property type="entry name" value="UBC-like"/>
    <property type="match status" value="1"/>
</dbReference>
<keyword evidence="19" id="KW-1185">Reference proteome</keyword>
<name>G0V947_NAUCA</name>
<evidence type="ECO:0000259" key="17">
    <source>
        <dbReference type="PROSITE" id="PS50127"/>
    </source>
</evidence>
<keyword evidence="5" id="KW-0547">Nucleotide-binding</keyword>
<evidence type="ECO:0000256" key="3">
    <source>
        <dbReference type="ARBA" id="ARBA00022679"/>
    </source>
</evidence>
<evidence type="ECO:0000256" key="8">
    <source>
        <dbReference type="ARBA" id="ARBA00022840"/>
    </source>
</evidence>
<evidence type="ECO:0000256" key="14">
    <source>
        <dbReference type="ARBA" id="ARBA00042191"/>
    </source>
</evidence>
<comment type="subcellular location">
    <subcellularLocation>
        <location evidence="1">Endoplasmic reticulum membrane</location>
    </subcellularLocation>
</comment>
<evidence type="ECO:0000256" key="15">
    <source>
        <dbReference type="ARBA" id="ARBA00043952"/>
    </source>
</evidence>
<dbReference type="STRING" id="1064592.G0V947"/>
<evidence type="ECO:0000256" key="6">
    <source>
        <dbReference type="ARBA" id="ARBA00022786"/>
    </source>
</evidence>
<dbReference type="HOGENOM" id="CLU_041481_1_0_1"/>
<evidence type="ECO:0000256" key="9">
    <source>
        <dbReference type="ARBA" id="ARBA00022989"/>
    </source>
</evidence>
<evidence type="ECO:0000256" key="7">
    <source>
        <dbReference type="ARBA" id="ARBA00022824"/>
    </source>
</evidence>
<dbReference type="KEGG" id="ncs:NCAS_0A14390"/>
<evidence type="ECO:0000256" key="2">
    <source>
        <dbReference type="ARBA" id="ARBA00012486"/>
    </source>
</evidence>
<protein>
    <recommendedName>
        <fullName evidence="11">Ubiquitin-conjugating enzyme E2 6</fullName>
        <ecNumber evidence="2">2.3.2.23</ecNumber>
    </recommendedName>
    <alternativeName>
        <fullName evidence="13">E2 ubiquitin-conjugating enzyme 6</fullName>
    </alternativeName>
    <alternativeName>
        <fullName evidence="14">Ubiquitin carrier protein UBC6</fullName>
    </alternativeName>
    <alternativeName>
        <fullName evidence="12">Ubiquitin-protein ligase UBC6</fullName>
    </alternativeName>
</protein>
<dbReference type="AlphaFoldDB" id="G0V947"/>
<feature type="transmembrane region" description="Helical" evidence="16">
    <location>
        <begin position="220"/>
        <end position="239"/>
    </location>
</feature>
<evidence type="ECO:0000256" key="4">
    <source>
        <dbReference type="ARBA" id="ARBA00022692"/>
    </source>
</evidence>
<reference evidence="18 19" key="1">
    <citation type="journal article" date="2011" name="Proc. Natl. Acad. Sci. U.S.A.">
        <title>Evolutionary erosion of yeast sex chromosomes by mating-type switching accidents.</title>
        <authorList>
            <person name="Gordon J.L."/>
            <person name="Armisen D."/>
            <person name="Proux-Wera E."/>
            <person name="Oheigeartaigh S.S."/>
            <person name="Byrne K.P."/>
            <person name="Wolfe K.H."/>
        </authorList>
    </citation>
    <scope>NUCLEOTIDE SEQUENCE [LARGE SCALE GENOMIC DNA]</scope>
    <source>
        <strain evidence="19">ATCC 76901 / BCRC 22586 / CBS 4309 / NBRC 1992 / NRRL Y-12630</strain>
    </source>
</reference>
<dbReference type="PROSITE" id="PS50127">
    <property type="entry name" value="UBC_2"/>
    <property type="match status" value="1"/>
</dbReference>
<dbReference type="CDD" id="cd23799">
    <property type="entry name" value="UBCc_UBE2J"/>
    <property type="match status" value="1"/>
</dbReference>
<dbReference type="GO" id="GO:0005524">
    <property type="term" value="F:ATP binding"/>
    <property type="evidence" value="ECO:0007669"/>
    <property type="project" value="UniProtKB-KW"/>
</dbReference>
<gene>
    <name evidence="18" type="primary">NCAS0A14390</name>
    <name evidence="18" type="ordered locus">NCAS_0A14390</name>
</gene>
<dbReference type="InterPro" id="IPR000608">
    <property type="entry name" value="UBC"/>
</dbReference>
<dbReference type="GO" id="GO:0005789">
    <property type="term" value="C:endoplasmic reticulum membrane"/>
    <property type="evidence" value="ECO:0007669"/>
    <property type="project" value="UniProtKB-SubCell"/>
</dbReference>
<evidence type="ECO:0000256" key="1">
    <source>
        <dbReference type="ARBA" id="ARBA00004586"/>
    </source>
</evidence>
<dbReference type="FunFam" id="3.10.110.10:FF:000023">
    <property type="entry name" value="Ubiquitin-conjugating enzyme E2 J2"/>
    <property type="match status" value="1"/>
</dbReference>
<keyword evidence="3" id="KW-0808">Transferase</keyword>
<dbReference type="eggNOG" id="KOG0894">
    <property type="taxonomic scope" value="Eukaryota"/>
</dbReference>
<accession>G0V947</accession>
<dbReference type="InterPro" id="IPR016135">
    <property type="entry name" value="UBQ-conjugating_enzyme/RWD"/>
</dbReference>
<dbReference type="OMA" id="GWSVATI"/>
<sequence>MATRQAHKRLSKEYKLIIENPTPYILARPNENNILEWHYIITGPPDTPYVGGQYHGTLTFPSDYPFKPPAIRMITPNGRFKENTRLCLSMSDYHPDLWNPGWSVATILNGLLSFMTGDEATTGSITTTEFQKRTLAKNSIHYNTYQNTRFKLVFPEVVKENLAVLEGKGSAEKDVGSTESEVTETSAVKAVNIDELVDETNAKSHSNAGGKTVKKESTGVSVKVIVGVAILVLIIGLSLR</sequence>
<keyword evidence="9 16" id="KW-1133">Transmembrane helix</keyword>
<proteinExistence type="predicted"/>
<evidence type="ECO:0000256" key="11">
    <source>
        <dbReference type="ARBA" id="ARBA00039885"/>
    </source>
</evidence>